<dbReference type="GO" id="GO:0003676">
    <property type="term" value="F:nucleic acid binding"/>
    <property type="evidence" value="ECO:0007669"/>
    <property type="project" value="InterPro"/>
</dbReference>
<dbReference type="InterPro" id="IPR055309">
    <property type="entry name" value="Znf318-like"/>
</dbReference>
<dbReference type="AlphaFoldDB" id="A0AAN8GN04"/>
<feature type="region of interest" description="Disordered" evidence="1">
    <location>
        <begin position="437"/>
        <end position="458"/>
    </location>
</feature>
<feature type="compositionally biased region" description="Polar residues" evidence="1">
    <location>
        <begin position="790"/>
        <end position="803"/>
    </location>
</feature>
<protein>
    <recommendedName>
        <fullName evidence="2">U1-type domain-containing protein</fullName>
    </recommendedName>
</protein>
<feature type="region of interest" description="Disordered" evidence="1">
    <location>
        <begin position="752"/>
        <end position="1010"/>
    </location>
</feature>
<evidence type="ECO:0000313" key="4">
    <source>
        <dbReference type="Proteomes" id="UP001335648"/>
    </source>
</evidence>
<reference evidence="3 4" key="1">
    <citation type="journal article" date="2023" name="Mol. Biol. Evol.">
        <title>Genomics of Secondarily Temperate Adaptation in the Only Non-Antarctic Icefish.</title>
        <authorList>
            <person name="Rivera-Colon A.G."/>
            <person name="Rayamajhi N."/>
            <person name="Minhas B.F."/>
            <person name="Madrigal G."/>
            <person name="Bilyk K.T."/>
            <person name="Yoon V."/>
            <person name="Hune M."/>
            <person name="Gregory S."/>
            <person name="Cheng C.H.C."/>
            <person name="Catchen J.M."/>
        </authorList>
    </citation>
    <scope>NUCLEOTIDE SEQUENCE [LARGE SCALE GENOMIC DNA]</scope>
    <source>
        <strain evidence="3">JC2023a</strain>
    </source>
</reference>
<feature type="domain" description="U1-type" evidence="2">
    <location>
        <begin position="56"/>
        <end position="90"/>
    </location>
</feature>
<evidence type="ECO:0000256" key="1">
    <source>
        <dbReference type="SAM" id="MobiDB-lite"/>
    </source>
</evidence>
<feature type="compositionally biased region" description="Polar residues" evidence="1">
    <location>
        <begin position="829"/>
        <end position="847"/>
    </location>
</feature>
<dbReference type="GO" id="GO:0045893">
    <property type="term" value="P:positive regulation of DNA-templated transcription"/>
    <property type="evidence" value="ECO:0007669"/>
    <property type="project" value="TreeGrafter"/>
</dbReference>
<feature type="compositionally biased region" description="Pro residues" evidence="1">
    <location>
        <begin position="521"/>
        <end position="549"/>
    </location>
</feature>
<dbReference type="PANTHER" id="PTHR15577:SF2">
    <property type="entry name" value="ZINC FINGER PROTEIN 318"/>
    <property type="match status" value="1"/>
</dbReference>
<dbReference type="PANTHER" id="PTHR15577">
    <property type="entry name" value="ZINC FINGER CONTAINING PROTEIN"/>
    <property type="match status" value="1"/>
</dbReference>
<comment type="caution">
    <text evidence="3">The sequence shown here is derived from an EMBL/GenBank/DDBJ whole genome shotgun (WGS) entry which is preliminary data.</text>
</comment>
<feature type="compositionally biased region" description="Pro residues" evidence="1">
    <location>
        <begin position="893"/>
        <end position="907"/>
    </location>
</feature>
<dbReference type="GO" id="GO:0005654">
    <property type="term" value="C:nucleoplasm"/>
    <property type="evidence" value="ECO:0007669"/>
    <property type="project" value="TreeGrafter"/>
</dbReference>
<dbReference type="InterPro" id="IPR036236">
    <property type="entry name" value="Znf_C2H2_sf"/>
</dbReference>
<evidence type="ECO:0000259" key="2">
    <source>
        <dbReference type="SMART" id="SM00451"/>
    </source>
</evidence>
<feature type="compositionally biased region" description="Low complexity" evidence="1">
    <location>
        <begin position="943"/>
        <end position="954"/>
    </location>
</feature>
<feature type="compositionally biased region" description="Basic and acidic residues" evidence="1">
    <location>
        <begin position="189"/>
        <end position="201"/>
    </location>
</feature>
<feature type="compositionally biased region" description="Pro residues" evidence="1">
    <location>
        <begin position="334"/>
        <end position="344"/>
    </location>
</feature>
<dbReference type="SMART" id="SM00451">
    <property type="entry name" value="ZnF_U1"/>
    <property type="match status" value="2"/>
</dbReference>
<accession>A0AAN8GN04</accession>
<keyword evidence="4" id="KW-1185">Reference proteome</keyword>
<feature type="region of interest" description="Disordered" evidence="1">
    <location>
        <begin position="664"/>
        <end position="685"/>
    </location>
</feature>
<evidence type="ECO:0000313" key="3">
    <source>
        <dbReference type="EMBL" id="KAK5882969.1"/>
    </source>
</evidence>
<feature type="domain" description="U1-type" evidence="2">
    <location>
        <begin position="125"/>
        <end position="159"/>
    </location>
</feature>
<dbReference type="GO" id="GO:0045892">
    <property type="term" value="P:negative regulation of DNA-templated transcription"/>
    <property type="evidence" value="ECO:0007669"/>
    <property type="project" value="TreeGrafter"/>
</dbReference>
<feature type="region of interest" description="Disordered" evidence="1">
    <location>
        <begin position="20"/>
        <end position="49"/>
    </location>
</feature>
<feature type="compositionally biased region" description="Low complexity" evidence="1">
    <location>
        <begin position="924"/>
        <end position="935"/>
    </location>
</feature>
<dbReference type="EMBL" id="JAULUE010002062">
    <property type="protein sequence ID" value="KAK5882969.1"/>
    <property type="molecule type" value="Genomic_DNA"/>
</dbReference>
<sequence>MPEHRDGKRRFLPAEFQVFYRAPPPPSHRPPSLFPSSPRPPPRPATPPEPFEYYDAGNHWCKNCNVTSGSMFDFYTHLHSKTHRKTLDPYDRPWSCTGTTGTSKSLLTEEKLTKPAKGSEFLLPVRGFFCLLCKAFYGDSICAEEHVTKHAHNEKYKKQMYENPLYEQRRNLDRQAGLTSDAGGKKRKHEDEACKDKEEKSKHKKDKKKKEEVPTEEKVEEKPGQKEEDLKTPKGLEEERPSFSKKEEEEEQVKGSKKEDKYRHRREEDRYKYSREEEHRHRNDNRPKYGPRDEDSKQGKYPESRIRSDREEGKPKEPFKKPQPEKPAAKPEPIQEPPPKPYDPPKILCGPSPAMRAKLRKQSLEVGKPAAGPASLTSPTFGKFTWKKRENFLAKEAEKVAAEFIKEDEAAANLDPAPAPAQDSFSKSVAVAKEIAQKLGGHQTPPWFSNGANRGRIRPNLPAPAAVLRKTALMGKPAPLNTFLSMRPQGGGLPVQQEVPTISDGLLKIPNARKKPQESKPLPPSPAPGTAMPPPLVTRPFEAKPPPAVYGPALPPPVLKSAPFEAKPPPAVYGPALPPPVLKSAPFEAKPPPAVFGPMLPPAVLKPALFEAKPPPSVFGPLPPPAVLKPAPFETKPPPSVFGPAPFEAKPPPPVFKPAPPVCNPPPSVSRPPPSETAPFPKPVPPPMIRVVSDVAAPGVPEGEQTRTVFVKPPPFMNLGDGAQKSEKLKTHLAAAKAQDLFHLLYSKGDQTGAANITKPPADPRGGDGTSSNKTHLAPIQAAKPPPESLTKTTLPSEPLSKTTPPPESLPIQTPDEPPPNLSPLPKAQDQTPAPTSEPNISPQSNPAKVEPAPQTRSPPKLAPEIQKEPQPTQDLHLNLEPQLDHHTQLHPNPQPDSTPEPAPKPGPKTRGKKTPAAPRPVRQTRSQTRYQTRQQKSDPEPASGDSDSAASDSKGLDTSDPGLDPSPGLEGEKGPSEGEDLPTMEITPETLGLPSDLTSLDFDYDFNFE</sequence>
<organism evidence="3 4">
    <name type="scientific">Champsocephalus esox</name>
    <name type="common">pike icefish</name>
    <dbReference type="NCBI Taxonomy" id="159716"/>
    <lineage>
        <taxon>Eukaryota</taxon>
        <taxon>Metazoa</taxon>
        <taxon>Chordata</taxon>
        <taxon>Craniata</taxon>
        <taxon>Vertebrata</taxon>
        <taxon>Euteleostomi</taxon>
        <taxon>Actinopterygii</taxon>
        <taxon>Neopterygii</taxon>
        <taxon>Teleostei</taxon>
        <taxon>Neoteleostei</taxon>
        <taxon>Acanthomorphata</taxon>
        <taxon>Eupercaria</taxon>
        <taxon>Perciformes</taxon>
        <taxon>Notothenioidei</taxon>
        <taxon>Channichthyidae</taxon>
        <taxon>Champsocephalus</taxon>
    </lineage>
</organism>
<dbReference type="SUPFAM" id="SSF57667">
    <property type="entry name" value="beta-beta-alpha zinc fingers"/>
    <property type="match status" value="1"/>
</dbReference>
<dbReference type="Proteomes" id="UP001335648">
    <property type="component" value="Unassembled WGS sequence"/>
</dbReference>
<feature type="compositionally biased region" description="Basic and acidic residues" evidence="1">
    <location>
        <begin position="209"/>
        <end position="329"/>
    </location>
</feature>
<proteinExistence type="predicted"/>
<feature type="compositionally biased region" description="Pro residues" evidence="1">
    <location>
        <begin position="22"/>
        <end position="49"/>
    </location>
</feature>
<feature type="region of interest" description="Disordered" evidence="1">
    <location>
        <begin position="168"/>
        <end position="381"/>
    </location>
</feature>
<name>A0AAN8GN04_9TELE</name>
<dbReference type="InterPro" id="IPR003604">
    <property type="entry name" value="Matrin/U1-like-C_Znf_C2H2"/>
</dbReference>
<feature type="region of interest" description="Disordered" evidence="1">
    <location>
        <begin position="508"/>
        <end position="549"/>
    </location>
</feature>
<dbReference type="GO" id="GO:0008270">
    <property type="term" value="F:zinc ion binding"/>
    <property type="evidence" value="ECO:0007669"/>
    <property type="project" value="InterPro"/>
</dbReference>
<gene>
    <name evidence="3" type="ORF">CesoFtcFv8_021500</name>
</gene>